<feature type="compositionally biased region" description="Basic and acidic residues" evidence="1">
    <location>
        <begin position="58"/>
        <end position="75"/>
    </location>
</feature>
<reference evidence="3" key="1">
    <citation type="journal article" date="2019" name="Int. J. Syst. Evol. Microbiol.">
        <title>The Global Catalogue of Microorganisms (GCM) 10K type strain sequencing project: providing services to taxonomists for standard genome sequencing and annotation.</title>
        <authorList>
            <consortium name="The Broad Institute Genomics Platform"/>
            <consortium name="The Broad Institute Genome Sequencing Center for Infectious Disease"/>
            <person name="Wu L."/>
            <person name="Ma J."/>
        </authorList>
    </citation>
    <scope>NUCLEOTIDE SEQUENCE [LARGE SCALE GENOMIC DNA]</scope>
    <source>
        <strain evidence="3">JCM 4376</strain>
    </source>
</reference>
<proteinExistence type="predicted"/>
<accession>A0ABQ2W526</accession>
<evidence type="ECO:0000256" key="1">
    <source>
        <dbReference type="SAM" id="MobiDB-lite"/>
    </source>
</evidence>
<dbReference type="Proteomes" id="UP000660675">
    <property type="component" value="Unassembled WGS sequence"/>
</dbReference>
<comment type="caution">
    <text evidence="2">The sequence shown here is derived from an EMBL/GenBank/DDBJ whole genome shotgun (WGS) entry which is preliminary data.</text>
</comment>
<organism evidence="2 3">
    <name type="scientific">Streptomyces gelaticus</name>
    <dbReference type="NCBI Taxonomy" id="285446"/>
    <lineage>
        <taxon>Bacteria</taxon>
        <taxon>Bacillati</taxon>
        <taxon>Actinomycetota</taxon>
        <taxon>Actinomycetes</taxon>
        <taxon>Kitasatosporales</taxon>
        <taxon>Streptomycetaceae</taxon>
        <taxon>Streptomyces</taxon>
    </lineage>
</organism>
<evidence type="ECO:0000313" key="2">
    <source>
        <dbReference type="EMBL" id="GGV91938.1"/>
    </source>
</evidence>
<name>A0ABQ2W526_9ACTN</name>
<feature type="region of interest" description="Disordered" evidence="1">
    <location>
        <begin position="33"/>
        <end position="75"/>
    </location>
</feature>
<gene>
    <name evidence="2" type="ORF">GCM10015535_51660</name>
</gene>
<keyword evidence="3" id="KW-1185">Reference proteome</keyword>
<evidence type="ECO:0000313" key="3">
    <source>
        <dbReference type="Proteomes" id="UP000660675"/>
    </source>
</evidence>
<protein>
    <submittedName>
        <fullName evidence="2">Uncharacterized protein</fullName>
    </submittedName>
</protein>
<dbReference type="EMBL" id="BMTF01000020">
    <property type="protein sequence ID" value="GGV91938.1"/>
    <property type="molecule type" value="Genomic_DNA"/>
</dbReference>
<sequence length="75" mass="7835">MQERPGEAVALKAAGGALEADVGLVLRPDEQIGHGRADRTGQITGGGVSHGLVRRRGDRLTGHHLPEDPTRAPVP</sequence>